<proteinExistence type="predicted"/>
<name>A0AAN6NEU6_9PEZI</name>
<feature type="region of interest" description="Disordered" evidence="1">
    <location>
        <begin position="305"/>
        <end position="333"/>
    </location>
</feature>
<sequence length="545" mass="57840">MSTPSPTDPPKRPRLSLQIKAIASGTTGRTSRTLAAAVDVKSPTAFNTLSNVYATAVDRSTPINEKPPMTALGSRPSLRLSTQDGPKERRLQTPYLGPYLDTPISGHPISPAVSKPVLFPSAMTATPPMSAVPPEQNGSSSQVFTFENTSATQDATMAAPSIKVTCQTPTTRPSKRSSTMPANMQPKLPYTHQRSLRSILRNSPLPPISTTKSPISPRRQSLRLQEKAARRVAYNSPLCQTITTQKYTKSHIDLLAEDATPTTPSMTPTGDPNVLDQTMAYTGDETRDGGQTPGPFEEMRRRMSTLKASSPLSPTGSSGIRKSSRTGKKKVAEKKRRWVWTIGQDAEDDECGSPVTPITMAAADTVGSKKAVAVVPVPVLGVPSPKRSVPVLGLPTPKKAGAPASAVPVLPVPAPRPRTRSQLQLPLPSALRPALKPALSIPAMQVQVAQAAEVTLTLPATTYKPARTTPEAEPTAVEPPTPSLSIDSTVSCSQDSVFDAQGDVEMSDASSVLSEVLPEDMEDSDMDIMDTDTPTAAKPILSVGI</sequence>
<evidence type="ECO:0000313" key="2">
    <source>
        <dbReference type="EMBL" id="KAK3943528.1"/>
    </source>
</evidence>
<feature type="region of interest" description="Disordered" evidence="1">
    <location>
        <begin position="60"/>
        <end position="90"/>
    </location>
</feature>
<dbReference type="EMBL" id="MU853765">
    <property type="protein sequence ID" value="KAK3943528.1"/>
    <property type="molecule type" value="Genomic_DNA"/>
</dbReference>
<organism evidence="2 3">
    <name type="scientific">Diplogelasinospora grovesii</name>
    <dbReference type="NCBI Taxonomy" id="303347"/>
    <lineage>
        <taxon>Eukaryota</taxon>
        <taxon>Fungi</taxon>
        <taxon>Dikarya</taxon>
        <taxon>Ascomycota</taxon>
        <taxon>Pezizomycotina</taxon>
        <taxon>Sordariomycetes</taxon>
        <taxon>Sordariomycetidae</taxon>
        <taxon>Sordariales</taxon>
        <taxon>Diplogelasinosporaceae</taxon>
        <taxon>Diplogelasinospora</taxon>
    </lineage>
</organism>
<feature type="compositionally biased region" description="Low complexity" evidence="1">
    <location>
        <begin position="168"/>
        <end position="179"/>
    </location>
</feature>
<feature type="compositionally biased region" description="Low complexity" evidence="1">
    <location>
        <begin position="208"/>
        <end position="217"/>
    </location>
</feature>
<comment type="caution">
    <text evidence="2">The sequence shown here is derived from an EMBL/GenBank/DDBJ whole genome shotgun (WGS) entry which is preliminary data.</text>
</comment>
<dbReference type="AlphaFoldDB" id="A0AAN6NEU6"/>
<dbReference type="Proteomes" id="UP001303473">
    <property type="component" value="Unassembled WGS sequence"/>
</dbReference>
<feature type="compositionally biased region" description="Basic residues" evidence="1">
    <location>
        <begin position="322"/>
        <end position="333"/>
    </location>
</feature>
<protein>
    <recommendedName>
        <fullName evidence="4">Glucan 4-alpha-glucosidase</fullName>
    </recommendedName>
</protein>
<accession>A0AAN6NEU6</accession>
<feature type="region of interest" description="Disordered" evidence="1">
    <location>
        <begin position="166"/>
        <end position="187"/>
    </location>
</feature>
<gene>
    <name evidence="2" type="ORF">QBC46DRAFT_34681</name>
</gene>
<evidence type="ECO:0000256" key="1">
    <source>
        <dbReference type="SAM" id="MobiDB-lite"/>
    </source>
</evidence>
<evidence type="ECO:0008006" key="4">
    <source>
        <dbReference type="Google" id="ProtNLM"/>
    </source>
</evidence>
<feature type="compositionally biased region" description="Polar residues" evidence="1">
    <location>
        <begin position="306"/>
        <end position="321"/>
    </location>
</feature>
<feature type="compositionally biased region" description="Acidic residues" evidence="1">
    <location>
        <begin position="519"/>
        <end position="530"/>
    </location>
</feature>
<keyword evidence="3" id="KW-1185">Reference proteome</keyword>
<feature type="region of interest" description="Disordered" evidence="1">
    <location>
        <begin position="465"/>
        <end position="487"/>
    </location>
</feature>
<feature type="region of interest" description="Disordered" evidence="1">
    <location>
        <begin position="519"/>
        <end position="545"/>
    </location>
</feature>
<evidence type="ECO:0000313" key="3">
    <source>
        <dbReference type="Proteomes" id="UP001303473"/>
    </source>
</evidence>
<feature type="region of interest" description="Disordered" evidence="1">
    <location>
        <begin position="201"/>
        <end position="220"/>
    </location>
</feature>
<reference evidence="3" key="1">
    <citation type="journal article" date="2023" name="Mol. Phylogenet. Evol.">
        <title>Genome-scale phylogeny and comparative genomics of the fungal order Sordariales.</title>
        <authorList>
            <person name="Hensen N."/>
            <person name="Bonometti L."/>
            <person name="Westerberg I."/>
            <person name="Brannstrom I.O."/>
            <person name="Guillou S."/>
            <person name="Cros-Aarteil S."/>
            <person name="Calhoun S."/>
            <person name="Haridas S."/>
            <person name="Kuo A."/>
            <person name="Mondo S."/>
            <person name="Pangilinan J."/>
            <person name="Riley R."/>
            <person name="LaButti K."/>
            <person name="Andreopoulos B."/>
            <person name="Lipzen A."/>
            <person name="Chen C."/>
            <person name="Yan M."/>
            <person name="Daum C."/>
            <person name="Ng V."/>
            <person name="Clum A."/>
            <person name="Steindorff A."/>
            <person name="Ohm R.A."/>
            <person name="Martin F."/>
            <person name="Silar P."/>
            <person name="Natvig D.O."/>
            <person name="Lalanne C."/>
            <person name="Gautier V."/>
            <person name="Ament-Velasquez S.L."/>
            <person name="Kruys A."/>
            <person name="Hutchinson M.I."/>
            <person name="Powell A.J."/>
            <person name="Barry K."/>
            <person name="Miller A.N."/>
            <person name="Grigoriev I.V."/>
            <person name="Debuchy R."/>
            <person name="Gladieux P."/>
            <person name="Hiltunen Thoren M."/>
            <person name="Johannesson H."/>
        </authorList>
    </citation>
    <scope>NUCLEOTIDE SEQUENCE [LARGE SCALE GENOMIC DNA]</scope>
    <source>
        <strain evidence="3">CBS 340.73</strain>
    </source>
</reference>
<feature type="compositionally biased region" description="Low complexity" evidence="1">
    <location>
        <begin position="465"/>
        <end position="476"/>
    </location>
</feature>